<dbReference type="OrthoDB" id="581172at2"/>
<name>A0A239J8X3_EKHLU</name>
<comment type="similarity">
    <text evidence="2">Belongs to the outer membrane factor (OMF) (TC 1.B.17) family.</text>
</comment>
<dbReference type="GO" id="GO:0009279">
    <property type="term" value="C:cell outer membrane"/>
    <property type="evidence" value="ECO:0007669"/>
    <property type="project" value="UniProtKB-SubCell"/>
</dbReference>
<dbReference type="PANTHER" id="PTHR30026:SF20">
    <property type="entry name" value="OUTER MEMBRANE PROTEIN TOLC"/>
    <property type="match status" value="1"/>
</dbReference>
<dbReference type="GO" id="GO:0015562">
    <property type="term" value="F:efflux transmembrane transporter activity"/>
    <property type="evidence" value="ECO:0007669"/>
    <property type="project" value="InterPro"/>
</dbReference>
<evidence type="ECO:0000256" key="1">
    <source>
        <dbReference type="ARBA" id="ARBA00004442"/>
    </source>
</evidence>
<organism evidence="8 9">
    <name type="scientific">Ekhidna lutea</name>
    <dbReference type="NCBI Taxonomy" id="447679"/>
    <lineage>
        <taxon>Bacteria</taxon>
        <taxon>Pseudomonadati</taxon>
        <taxon>Bacteroidota</taxon>
        <taxon>Cytophagia</taxon>
        <taxon>Cytophagales</taxon>
        <taxon>Reichenbachiellaceae</taxon>
        <taxon>Ekhidna</taxon>
    </lineage>
</organism>
<evidence type="ECO:0000256" key="3">
    <source>
        <dbReference type="ARBA" id="ARBA00022448"/>
    </source>
</evidence>
<accession>A0A239J8X3</accession>
<keyword evidence="9" id="KW-1185">Reference proteome</keyword>
<sequence length="486" mass="56154">MRKFLILLFFTTNTLYSQDSVTVSDSTYLSLEDVIKMTLSYHPIVKQAKLLNQNADAVIREARGNLDPKLEADFNLKEFKEKEYYNLLSTSFKIPTWIGIDPKVEFYKNSGEYLNPENFIMPETDNEQIAVGLSIPIGKGLFYDERRNAIRKAEAFSQIAEAEQTKEINKVLFTIIKDYWNWYFASQKQALMQQAIVLAQNLFDRTLIDYEFGEAAVVDTLQAKINFQKRTVDFRKATLEYELARLSLGKHLWSENLIPLEILPNVFPDSLSLFETPQDSSVRSAIEFAMTNHPEISKLEGKRDQLNADMKWARESIKPQIDLSYSFIDAPFNPNLDAQSPEFGDNYKMGIDFSIPILLRKERGKLEQTRLKLQSNEYQLAQNQVELRNEILAAYAQSIAFQDLLIQYQGVSNNYQRLLQAEIINLQNGETDLFKLNIQQDKYIEAQTDFYEAYIKLEKSKSEFYHVVGSPMLGLGNMFDFATNSQ</sequence>
<dbReference type="InterPro" id="IPR003423">
    <property type="entry name" value="OMP_efflux"/>
</dbReference>
<keyword evidence="7" id="KW-0998">Cell outer membrane</keyword>
<dbReference type="InterPro" id="IPR051906">
    <property type="entry name" value="TolC-like"/>
</dbReference>
<gene>
    <name evidence="8" type="ORF">SAMN05421640_2048</name>
</gene>
<dbReference type="GO" id="GO:1990281">
    <property type="term" value="C:efflux pump complex"/>
    <property type="evidence" value="ECO:0007669"/>
    <property type="project" value="TreeGrafter"/>
</dbReference>
<protein>
    <submittedName>
        <fullName evidence="8">Outer membrane protein TolC</fullName>
    </submittedName>
</protein>
<dbReference type="AlphaFoldDB" id="A0A239J8X3"/>
<comment type="subcellular location">
    <subcellularLocation>
        <location evidence="1">Cell outer membrane</location>
    </subcellularLocation>
</comment>
<dbReference type="Pfam" id="PF02321">
    <property type="entry name" value="OEP"/>
    <property type="match status" value="2"/>
</dbReference>
<reference evidence="8 9" key="1">
    <citation type="submission" date="2017-06" db="EMBL/GenBank/DDBJ databases">
        <authorList>
            <person name="Kim H.J."/>
            <person name="Triplett B.A."/>
        </authorList>
    </citation>
    <scope>NUCLEOTIDE SEQUENCE [LARGE SCALE GENOMIC DNA]</scope>
    <source>
        <strain evidence="8 9">DSM 19307</strain>
    </source>
</reference>
<dbReference type="PANTHER" id="PTHR30026">
    <property type="entry name" value="OUTER MEMBRANE PROTEIN TOLC"/>
    <property type="match status" value="1"/>
</dbReference>
<dbReference type="Gene3D" id="1.20.1600.10">
    <property type="entry name" value="Outer membrane efflux proteins (OEP)"/>
    <property type="match status" value="1"/>
</dbReference>
<keyword evidence="4" id="KW-1134">Transmembrane beta strand</keyword>
<evidence type="ECO:0000313" key="9">
    <source>
        <dbReference type="Proteomes" id="UP000198393"/>
    </source>
</evidence>
<dbReference type="SUPFAM" id="SSF56954">
    <property type="entry name" value="Outer membrane efflux proteins (OEP)"/>
    <property type="match status" value="1"/>
</dbReference>
<keyword evidence="6" id="KW-0472">Membrane</keyword>
<evidence type="ECO:0000256" key="4">
    <source>
        <dbReference type="ARBA" id="ARBA00022452"/>
    </source>
</evidence>
<dbReference type="GO" id="GO:0015288">
    <property type="term" value="F:porin activity"/>
    <property type="evidence" value="ECO:0007669"/>
    <property type="project" value="TreeGrafter"/>
</dbReference>
<dbReference type="Proteomes" id="UP000198393">
    <property type="component" value="Unassembled WGS sequence"/>
</dbReference>
<evidence type="ECO:0000256" key="6">
    <source>
        <dbReference type="ARBA" id="ARBA00023136"/>
    </source>
</evidence>
<evidence type="ECO:0000256" key="5">
    <source>
        <dbReference type="ARBA" id="ARBA00022692"/>
    </source>
</evidence>
<dbReference type="EMBL" id="FZPD01000003">
    <property type="protein sequence ID" value="SNT02317.1"/>
    <property type="molecule type" value="Genomic_DNA"/>
</dbReference>
<keyword evidence="3" id="KW-0813">Transport</keyword>
<dbReference type="RefSeq" id="WP_089356764.1">
    <property type="nucleotide sequence ID" value="NZ_FZPD01000003.1"/>
</dbReference>
<evidence type="ECO:0000313" key="8">
    <source>
        <dbReference type="EMBL" id="SNT02317.1"/>
    </source>
</evidence>
<evidence type="ECO:0000256" key="2">
    <source>
        <dbReference type="ARBA" id="ARBA00007613"/>
    </source>
</evidence>
<proteinExistence type="inferred from homology"/>
<keyword evidence="5" id="KW-0812">Transmembrane</keyword>
<evidence type="ECO:0000256" key="7">
    <source>
        <dbReference type="ARBA" id="ARBA00023237"/>
    </source>
</evidence>